<evidence type="ECO:0000256" key="7">
    <source>
        <dbReference type="ARBA" id="ARBA00018366"/>
    </source>
</evidence>
<name>A0ABY8MG64_9SPIO</name>
<dbReference type="InterPro" id="IPR012135">
    <property type="entry name" value="Dihydroorotate_DH_1_2"/>
</dbReference>
<proteinExistence type="inferred from homology"/>
<keyword evidence="17" id="KW-1185">Reference proteome</keyword>
<keyword evidence="9" id="KW-0288">FMN</keyword>
<evidence type="ECO:0000259" key="15">
    <source>
        <dbReference type="Pfam" id="PF01180"/>
    </source>
</evidence>
<evidence type="ECO:0000256" key="11">
    <source>
        <dbReference type="ARBA" id="ARBA00023002"/>
    </source>
</evidence>
<comment type="similarity">
    <text evidence="5">Belongs to the dihydroorotate dehydrogenase family. Type 2 subfamily.</text>
</comment>
<dbReference type="PANTHER" id="PTHR48109">
    <property type="entry name" value="DIHYDROOROTATE DEHYDROGENASE (QUINONE), MITOCHONDRIAL-RELATED"/>
    <property type="match status" value="1"/>
</dbReference>
<dbReference type="NCBIfam" id="NF003652">
    <property type="entry name" value="PRK05286.2-5"/>
    <property type="match status" value="1"/>
</dbReference>
<comment type="function">
    <text evidence="2">Catalyzes the conversion of dihydroorotate to orotate with quinone as electron acceptor.</text>
</comment>
<keyword evidence="11 16" id="KW-0560">Oxidoreductase</keyword>
<dbReference type="Gene3D" id="3.20.20.70">
    <property type="entry name" value="Aldolase class I"/>
    <property type="match status" value="1"/>
</dbReference>
<sequence>MLSLFLSFLFRILPGEKSYHAVVNAYKFLPAFLFRKPQTRPELSTTFLGKTVPHPIGLAAGFDKQGAIYNKLGTVGFSFVEVGSITPEPQSGNPQPRFFRLEKDEALINRFGFNSIGSQQVRKNMGRNPPKTVLTGFNLGVNKGVEQPIEDYLRGITVFRTVADYYVINISSPNTKDLRDLQNVPFIEKLLAKIEQDIADCPPVLFKLSPDMEEALFLDIVHFLTERHVGGRNLGLIIANTSVARPDSLKSHHQKEVGGLSGRPLAASNTELVAKAYSITRGRIPIIAGGGIFTGQDLFLRLQAGADLVQLLTTFFYNGPAAIQKILREFELIMDEKGLKTIRDIRAVRGKPE</sequence>
<reference evidence="16 17" key="1">
    <citation type="submission" date="2023-04" db="EMBL/GenBank/DDBJ databases">
        <title>Spirochaete genome identified in red abalone sample constitutes a novel genus.</title>
        <authorList>
            <person name="Sharma S.P."/>
            <person name="Purcell C.M."/>
            <person name="Hyde J.R."/>
            <person name="Severin A.J."/>
        </authorList>
    </citation>
    <scope>NUCLEOTIDE SEQUENCE [LARGE SCALE GENOMIC DNA]</scope>
    <source>
        <strain evidence="16 17">SP-2023</strain>
    </source>
</reference>
<keyword evidence="8" id="KW-0285">Flavoprotein</keyword>
<comment type="subcellular location">
    <subcellularLocation>
        <location evidence="3">Membrane</location>
    </subcellularLocation>
</comment>
<dbReference type="GO" id="GO:0106430">
    <property type="term" value="F:dihydroorotate dehydrogenase (quinone) activity"/>
    <property type="evidence" value="ECO:0007669"/>
    <property type="project" value="UniProtKB-EC"/>
</dbReference>
<dbReference type="InterPro" id="IPR005720">
    <property type="entry name" value="Dihydroorotate_DH_cat"/>
</dbReference>
<feature type="domain" description="Dihydroorotate dehydrogenase catalytic" evidence="15">
    <location>
        <begin position="43"/>
        <end position="334"/>
    </location>
</feature>
<dbReference type="Pfam" id="PF01180">
    <property type="entry name" value="DHO_dh"/>
    <property type="match status" value="1"/>
</dbReference>
<dbReference type="CDD" id="cd04738">
    <property type="entry name" value="DHOD_2_like"/>
    <property type="match status" value="1"/>
</dbReference>
<dbReference type="EC" id="1.3.5.2" evidence="6 14"/>
<comment type="pathway">
    <text evidence="4">Pyrimidine metabolism; UMP biosynthesis via de novo pathway; orotate from (S)-dihydroorotate (quinone route): step 1/1.</text>
</comment>
<dbReference type="RefSeq" id="WP_326927085.1">
    <property type="nucleotide sequence ID" value="NZ_CP123443.1"/>
</dbReference>
<evidence type="ECO:0000256" key="12">
    <source>
        <dbReference type="ARBA" id="ARBA00023136"/>
    </source>
</evidence>
<organism evidence="16 17">
    <name type="scientific">Candidatus Haliotispira prima</name>
    <dbReference type="NCBI Taxonomy" id="3034016"/>
    <lineage>
        <taxon>Bacteria</taxon>
        <taxon>Pseudomonadati</taxon>
        <taxon>Spirochaetota</taxon>
        <taxon>Spirochaetia</taxon>
        <taxon>Spirochaetales</taxon>
        <taxon>Spirochaetaceae</taxon>
        <taxon>Candidatus Haliotispira</taxon>
    </lineage>
</organism>
<evidence type="ECO:0000313" key="17">
    <source>
        <dbReference type="Proteomes" id="UP001228690"/>
    </source>
</evidence>
<dbReference type="PANTHER" id="PTHR48109:SF4">
    <property type="entry name" value="DIHYDROOROTATE DEHYDROGENASE (QUINONE), MITOCHONDRIAL"/>
    <property type="match status" value="1"/>
</dbReference>
<dbReference type="PROSITE" id="PS00911">
    <property type="entry name" value="DHODEHASE_1"/>
    <property type="match status" value="1"/>
</dbReference>
<evidence type="ECO:0000256" key="8">
    <source>
        <dbReference type="ARBA" id="ARBA00022630"/>
    </source>
</evidence>
<dbReference type="InterPro" id="IPR005719">
    <property type="entry name" value="Dihydroorotate_DH_2"/>
</dbReference>
<dbReference type="PIRSF" id="PIRSF000164">
    <property type="entry name" value="DHO_oxidase"/>
    <property type="match status" value="1"/>
</dbReference>
<gene>
    <name evidence="16" type="ORF">P0082_10485</name>
</gene>
<dbReference type="SUPFAM" id="SSF51395">
    <property type="entry name" value="FMN-linked oxidoreductases"/>
    <property type="match status" value="1"/>
</dbReference>
<evidence type="ECO:0000256" key="14">
    <source>
        <dbReference type="NCBIfam" id="TIGR01036"/>
    </source>
</evidence>
<protein>
    <recommendedName>
        <fullName evidence="7 14">Dihydroorotate dehydrogenase (quinone)</fullName>
        <ecNumber evidence="6 14">1.3.5.2</ecNumber>
    </recommendedName>
</protein>
<evidence type="ECO:0000256" key="6">
    <source>
        <dbReference type="ARBA" id="ARBA00012791"/>
    </source>
</evidence>
<dbReference type="NCBIfam" id="TIGR01036">
    <property type="entry name" value="pyrD_sub2"/>
    <property type="match status" value="1"/>
</dbReference>
<evidence type="ECO:0000256" key="10">
    <source>
        <dbReference type="ARBA" id="ARBA00022975"/>
    </source>
</evidence>
<dbReference type="Proteomes" id="UP001228690">
    <property type="component" value="Chromosome"/>
</dbReference>
<evidence type="ECO:0000313" key="16">
    <source>
        <dbReference type="EMBL" id="WGK68898.1"/>
    </source>
</evidence>
<accession>A0ABY8MG64</accession>
<comment type="catalytic activity">
    <reaction evidence="13">
        <text>(S)-dihydroorotate + a quinone = orotate + a quinol</text>
        <dbReference type="Rhea" id="RHEA:30187"/>
        <dbReference type="ChEBI" id="CHEBI:24646"/>
        <dbReference type="ChEBI" id="CHEBI:30839"/>
        <dbReference type="ChEBI" id="CHEBI:30864"/>
        <dbReference type="ChEBI" id="CHEBI:132124"/>
        <dbReference type="EC" id="1.3.5.2"/>
    </reaction>
</comment>
<evidence type="ECO:0000256" key="13">
    <source>
        <dbReference type="ARBA" id="ARBA00048639"/>
    </source>
</evidence>
<keyword evidence="10" id="KW-0665">Pyrimidine biosynthesis</keyword>
<evidence type="ECO:0000256" key="5">
    <source>
        <dbReference type="ARBA" id="ARBA00005359"/>
    </source>
</evidence>
<evidence type="ECO:0000256" key="1">
    <source>
        <dbReference type="ARBA" id="ARBA00001917"/>
    </source>
</evidence>
<keyword evidence="12" id="KW-0472">Membrane</keyword>
<dbReference type="InterPro" id="IPR001295">
    <property type="entry name" value="Dihydroorotate_DH_CS"/>
</dbReference>
<dbReference type="InterPro" id="IPR050074">
    <property type="entry name" value="DHO_dehydrogenase"/>
</dbReference>
<evidence type="ECO:0000256" key="4">
    <source>
        <dbReference type="ARBA" id="ARBA00005161"/>
    </source>
</evidence>
<dbReference type="EMBL" id="CP123443">
    <property type="protein sequence ID" value="WGK68898.1"/>
    <property type="molecule type" value="Genomic_DNA"/>
</dbReference>
<evidence type="ECO:0000256" key="9">
    <source>
        <dbReference type="ARBA" id="ARBA00022643"/>
    </source>
</evidence>
<evidence type="ECO:0000256" key="3">
    <source>
        <dbReference type="ARBA" id="ARBA00004370"/>
    </source>
</evidence>
<evidence type="ECO:0000256" key="2">
    <source>
        <dbReference type="ARBA" id="ARBA00003125"/>
    </source>
</evidence>
<dbReference type="InterPro" id="IPR013785">
    <property type="entry name" value="Aldolase_TIM"/>
</dbReference>
<comment type="cofactor">
    <cofactor evidence="1">
        <name>FMN</name>
        <dbReference type="ChEBI" id="CHEBI:58210"/>
    </cofactor>
</comment>